<dbReference type="InterPro" id="IPR032856">
    <property type="entry name" value="GDE_N_bis"/>
</dbReference>
<dbReference type="Pfam" id="PF22422">
    <property type="entry name" value="MGH1-like_GH"/>
    <property type="match status" value="1"/>
</dbReference>
<dbReference type="Proteomes" id="UP000246050">
    <property type="component" value="Unassembled WGS sequence"/>
</dbReference>
<feature type="domain" description="Mannosylglycerate hydrolase MGH1-like glycoside hydrolase" evidence="2">
    <location>
        <begin position="434"/>
        <end position="592"/>
    </location>
</feature>
<gene>
    <name evidence="3" type="ORF">DKT69_24655</name>
</gene>
<dbReference type="RefSeq" id="WP_109803874.1">
    <property type="nucleotide sequence ID" value="NZ_QGKS01000294.1"/>
</dbReference>
<dbReference type="SUPFAM" id="SSF48208">
    <property type="entry name" value="Six-hairpin glycosidases"/>
    <property type="match status" value="1"/>
</dbReference>
<name>A0A317DCX0_9ACTN</name>
<sequence>MKSNLVRVLDGNIFVLSENNGDIEAAVANVCGFFDFDTRFLSLWRLRLNGDRLNPLSIAERDYFTLRFFLVPGEPTHYVDAKASVIRERSITGGVFEERLTVLNHDRGPVDFTVRLDVASDFSPISLVGAEREPVGQLYRRVEDGGLRLGYRREKFQRETVISTSEPAAVDEDGLTYTVQVEGNGEWTTTLRVRALVLRPDGRDVREQLDRRPRRTTAEQREDLADWLARAPQLSCDWDAVTTTYQRSLVDLAALRYSPLTLPDETMPAAGLPWVATITGRDSILTSFQALPIASELAVATLRMLGIDQGAVLDDFRDEEPGKILREFRYSEMVAFEERPESPYYGSADVTPLYVVLLDEYERWTGDAALVRELEEEARAALNWIDQYGDILGDGYVRYRRRNTRTGPENQGWKDSPAAICYADGRLPEPPRATCELQGYAYDAKLRGARLAREFWGDPAYGERLEREAAALRERFERDFWIADRGYYALALDADGRQVDALASNMGHLLWSGIVDESRAAQVAAHLLGPRLFSGWGVRTLAEGQARYNPLGSHVGAVWPFDNALIAWGLRQYGFAEEAGRIAEGIIDAARHFHGRMPEAFAGYPRELTRYPVRYPTANSPQALATGATFLLLRALLGLDPAGEHLMMVPRVPARFGRVELLDVRGRWGQIDVIGSGLARLDGG</sequence>
<dbReference type="AlphaFoldDB" id="A0A317DCX0"/>
<dbReference type="GO" id="GO:0005975">
    <property type="term" value="P:carbohydrate metabolic process"/>
    <property type="evidence" value="ECO:0007669"/>
    <property type="project" value="InterPro"/>
</dbReference>
<reference evidence="3 4" key="1">
    <citation type="submission" date="2018-05" db="EMBL/GenBank/DDBJ databases">
        <title>Micromonosporas from Atacama Desert.</title>
        <authorList>
            <person name="Carro L."/>
            <person name="Golinska P."/>
            <person name="Klenk H.-P."/>
            <person name="Goodfellow M."/>
        </authorList>
    </citation>
    <scope>NUCLEOTIDE SEQUENCE [LARGE SCALE GENOMIC DNA]</scope>
    <source>
        <strain evidence="3 4">4G51</strain>
    </source>
</reference>
<dbReference type="InterPro" id="IPR008928">
    <property type="entry name" value="6-hairpin_glycosidase_sf"/>
</dbReference>
<evidence type="ECO:0000313" key="3">
    <source>
        <dbReference type="EMBL" id="PWR12284.1"/>
    </source>
</evidence>
<dbReference type="OrthoDB" id="9759959at2"/>
<evidence type="ECO:0000313" key="4">
    <source>
        <dbReference type="Proteomes" id="UP000246050"/>
    </source>
</evidence>
<proteinExistence type="predicted"/>
<evidence type="ECO:0000259" key="2">
    <source>
        <dbReference type="Pfam" id="PF22422"/>
    </source>
</evidence>
<protein>
    <submittedName>
        <fullName evidence="3">Amylo-alpha-1,6-glucosidase</fullName>
    </submittedName>
</protein>
<evidence type="ECO:0000259" key="1">
    <source>
        <dbReference type="Pfam" id="PF14742"/>
    </source>
</evidence>
<dbReference type="InterPro" id="IPR054491">
    <property type="entry name" value="MGH1-like_GH"/>
</dbReference>
<organism evidence="3 4">
    <name type="scientific">Micromonospora sicca</name>
    <dbReference type="NCBI Taxonomy" id="2202420"/>
    <lineage>
        <taxon>Bacteria</taxon>
        <taxon>Bacillati</taxon>
        <taxon>Actinomycetota</taxon>
        <taxon>Actinomycetes</taxon>
        <taxon>Micromonosporales</taxon>
        <taxon>Micromonosporaceae</taxon>
        <taxon>Micromonospora</taxon>
    </lineage>
</organism>
<dbReference type="EMBL" id="QGKS01000294">
    <property type="protein sequence ID" value="PWR12284.1"/>
    <property type="molecule type" value="Genomic_DNA"/>
</dbReference>
<accession>A0A317DCX0</accession>
<dbReference type="Pfam" id="PF14742">
    <property type="entry name" value="GDE_N_bis"/>
    <property type="match status" value="1"/>
</dbReference>
<comment type="caution">
    <text evidence="3">The sequence shown here is derived from an EMBL/GenBank/DDBJ whole genome shotgun (WGS) entry which is preliminary data.</text>
</comment>
<dbReference type="Gene3D" id="1.50.10.10">
    <property type="match status" value="1"/>
</dbReference>
<feature type="domain" description="Putative glycogen debranching enzyme N-terminal" evidence="1">
    <location>
        <begin position="10"/>
        <end position="192"/>
    </location>
</feature>
<dbReference type="InterPro" id="IPR012341">
    <property type="entry name" value="6hp_glycosidase-like_sf"/>
</dbReference>